<dbReference type="RefSeq" id="WP_097144587.1">
    <property type="nucleotide sequence ID" value="NZ_OBEA01000001.1"/>
</dbReference>
<dbReference type="SUPFAM" id="SSF56059">
    <property type="entry name" value="Glutathione synthetase ATP-binding domain-like"/>
    <property type="match status" value="1"/>
</dbReference>
<dbReference type="Gene3D" id="3.30.470.20">
    <property type="entry name" value="ATP-grasp fold, B domain"/>
    <property type="match status" value="1"/>
</dbReference>
<dbReference type="Pfam" id="PF02655">
    <property type="entry name" value="ATP-grasp_3"/>
    <property type="match status" value="1"/>
</dbReference>
<dbReference type="EMBL" id="PGTD01000013">
    <property type="protein sequence ID" value="PJE30302.1"/>
    <property type="molecule type" value="Genomic_DNA"/>
</dbReference>
<reference evidence="2 5" key="2">
    <citation type="journal article" date="2018" name="Int. J. Syst. Evol. Microbiol.">
        <title>Pseudooceanicola lipolyticus sp. nov., a marine alphaproteobacterium, reclassification of Oceanicola flagellatus as Pseudooceanicola flagellatus comb. nov. and emended description of the genus Pseudooceanicola.</title>
        <authorList>
            <person name="Huang M.-M."/>
            <person name="Guo L.-L."/>
            <person name="Wu Y.-H."/>
            <person name="Lai Q.-L."/>
            <person name="Shao Z.-Z."/>
            <person name="Wang C.-S."/>
            <person name="Wu M."/>
            <person name="Xu X.-W."/>
        </authorList>
    </citation>
    <scope>NUCLEOTIDE SEQUENCE [LARGE SCALE GENOMIC DNA]</scope>
    <source>
        <strain evidence="2 5">Ar-45</strain>
    </source>
</reference>
<dbReference type="Proteomes" id="UP000231655">
    <property type="component" value="Unassembled WGS sequence"/>
</dbReference>
<dbReference type="OrthoDB" id="9765608at2"/>
<protein>
    <submittedName>
        <fullName evidence="3">ATP-grasp domain-containing protein</fullName>
    </submittedName>
</protein>
<dbReference type="AlphaFoldDB" id="A0A285HZU8"/>
<reference evidence="3 4" key="1">
    <citation type="submission" date="2017-09" db="EMBL/GenBank/DDBJ databases">
        <authorList>
            <person name="Ehlers B."/>
            <person name="Leendertz F.H."/>
        </authorList>
    </citation>
    <scope>NUCLEOTIDE SEQUENCE [LARGE SCALE GENOMIC DNA]</scope>
    <source>
        <strain evidence="3 4">CGMCC 1.12662</strain>
    </source>
</reference>
<dbReference type="GO" id="GO:0005524">
    <property type="term" value="F:ATP binding"/>
    <property type="evidence" value="ECO:0007669"/>
    <property type="project" value="InterPro"/>
</dbReference>
<keyword evidence="5" id="KW-1185">Reference proteome</keyword>
<evidence type="ECO:0000313" key="5">
    <source>
        <dbReference type="Proteomes" id="UP000231702"/>
    </source>
</evidence>
<feature type="domain" description="ATP-grasp fold PylC-type" evidence="1">
    <location>
        <begin position="77"/>
        <end position="229"/>
    </location>
</feature>
<sequence length="285" mass="31425">MILLTSGQRRGRSLDMQRHLAPLGVTLDARGFSSDLVADADALLPTEGAEICYLNTVYPELSGKKYLAPDPATYRLCEDKRALVEHLAEAGFGAYLPLPREDAPVLRKPRIGTGGKHATECSFDEVGQGDQWAWQRRVETDSEYAAHMLVDAAGEIRMARQVRYAHRPGLIRRGLRDGQGQVQALPQAHAAVFAAMLRHIGFRGFCCIDYFVEEGAPLVLEINGRIGASLMRMAGPMAQAYLQALDPAATAAWPAPVWPAQVRQNVRLRDRLARLRRHQPAGQPV</sequence>
<evidence type="ECO:0000313" key="2">
    <source>
        <dbReference type="EMBL" id="PJE30302.1"/>
    </source>
</evidence>
<gene>
    <name evidence="2" type="ORF">CVM39_06215</name>
    <name evidence="3" type="ORF">SAMN06297129_0838</name>
</gene>
<dbReference type="EMBL" id="OBEA01000001">
    <property type="protein sequence ID" value="SNY41229.1"/>
    <property type="molecule type" value="Genomic_DNA"/>
</dbReference>
<proteinExistence type="predicted"/>
<dbReference type="InterPro" id="IPR003806">
    <property type="entry name" value="ATP-grasp_PylC-type"/>
</dbReference>
<evidence type="ECO:0000313" key="3">
    <source>
        <dbReference type="EMBL" id="SNY41229.1"/>
    </source>
</evidence>
<name>A0A285HZU8_9RHOB</name>
<accession>A0A285HZU8</accession>
<dbReference type="Proteomes" id="UP000231702">
    <property type="component" value="Unassembled WGS sequence"/>
</dbReference>
<organism evidence="3 4">
    <name type="scientific">Pseudooceanicola antarcticus</name>
    <dbReference type="NCBI Taxonomy" id="1247613"/>
    <lineage>
        <taxon>Bacteria</taxon>
        <taxon>Pseudomonadati</taxon>
        <taxon>Pseudomonadota</taxon>
        <taxon>Alphaproteobacteria</taxon>
        <taxon>Rhodobacterales</taxon>
        <taxon>Paracoccaceae</taxon>
        <taxon>Pseudooceanicola</taxon>
    </lineage>
</organism>
<evidence type="ECO:0000313" key="4">
    <source>
        <dbReference type="Proteomes" id="UP000231655"/>
    </source>
</evidence>
<dbReference type="GO" id="GO:0046872">
    <property type="term" value="F:metal ion binding"/>
    <property type="evidence" value="ECO:0007669"/>
    <property type="project" value="InterPro"/>
</dbReference>
<evidence type="ECO:0000259" key="1">
    <source>
        <dbReference type="Pfam" id="PF02655"/>
    </source>
</evidence>